<keyword evidence="2" id="KW-1133">Transmembrane helix</keyword>
<name>A0ABT9ZWI8_9BACI</name>
<accession>A0ABT9ZWI8</accession>
<evidence type="ECO:0000313" key="3">
    <source>
        <dbReference type="EMBL" id="MDQ0255588.1"/>
    </source>
</evidence>
<gene>
    <name evidence="3" type="ORF">J2S74_002970</name>
</gene>
<proteinExistence type="predicted"/>
<reference evidence="3 4" key="1">
    <citation type="submission" date="2023-07" db="EMBL/GenBank/DDBJ databases">
        <title>Genomic Encyclopedia of Type Strains, Phase IV (KMG-IV): sequencing the most valuable type-strain genomes for metagenomic binning, comparative biology and taxonomic classification.</title>
        <authorList>
            <person name="Goeker M."/>
        </authorList>
    </citation>
    <scope>NUCLEOTIDE SEQUENCE [LARGE SCALE GENOMIC DNA]</scope>
    <source>
        <strain evidence="3 4">DSM 9768</strain>
    </source>
</reference>
<keyword evidence="1" id="KW-0175">Coiled coil</keyword>
<keyword evidence="2" id="KW-0472">Membrane</keyword>
<sequence length="305" mass="35893">MSIFDLFVYIMMGFGGVLLIFLVIAKKRMDNNEPVFGWQRKQYLEEQSGEQSSKAKPKIDKKDKNTETLKDLMEIKDIRYGIFEKTRNEYCLIISTDSVNFDLLNDGARSSIILGYQSLFRTIKFPVQILGQAVRQDLRKDERRFNENLKNANAETKDYNKKVFKHIKERSEKEFRVARKVYYIVTYVYQPSRMGQLTPEQKEKRIMQELSMRARTVTSMLRRAHIESYLLDSLQAMEVMKRAINRDRMIHTPIESVVEDGKEKLTAYITADVTSLPGYEDLVHDVEEVREIVRDFEEEKQAVNQ</sequence>
<evidence type="ECO:0000256" key="1">
    <source>
        <dbReference type="SAM" id="Coils"/>
    </source>
</evidence>
<organism evidence="3 4">
    <name type="scientific">Evansella vedderi</name>
    <dbReference type="NCBI Taxonomy" id="38282"/>
    <lineage>
        <taxon>Bacteria</taxon>
        <taxon>Bacillati</taxon>
        <taxon>Bacillota</taxon>
        <taxon>Bacilli</taxon>
        <taxon>Bacillales</taxon>
        <taxon>Bacillaceae</taxon>
        <taxon>Evansella</taxon>
    </lineage>
</organism>
<dbReference type="RefSeq" id="WP_307326579.1">
    <property type="nucleotide sequence ID" value="NZ_JAUSUG010000011.1"/>
</dbReference>
<dbReference type="Proteomes" id="UP001230005">
    <property type="component" value="Unassembled WGS sequence"/>
</dbReference>
<dbReference type="EMBL" id="JAUSUG010000011">
    <property type="protein sequence ID" value="MDQ0255588.1"/>
    <property type="molecule type" value="Genomic_DNA"/>
</dbReference>
<comment type="caution">
    <text evidence="3">The sequence shown here is derived from an EMBL/GenBank/DDBJ whole genome shotgun (WGS) entry which is preliminary data.</text>
</comment>
<keyword evidence="2" id="KW-0812">Transmembrane</keyword>
<feature type="transmembrane region" description="Helical" evidence="2">
    <location>
        <begin position="6"/>
        <end position="25"/>
    </location>
</feature>
<protein>
    <submittedName>
        <fullName evidence="3">Uncharacterized protein</fullName>
    </submittedName>
</protein>
<evidence type="ECO:0000313" key="4">
    <source>
        <dbReference type="Proteomes" id="UP001230005"/>
    </source>
</evidence>
<keyword evidence="4" id="KW-1185">Reference proteome</keyword>
<evidence type="ECO:0000256" key="2">
    <source>
        <dbReference type="SAM" id="Phobius"/>
    </source>
</evidence>
<feature type="coiled-coil region" evidence="1">
    <location>
        <begin position="135"/>
        <end position="162"/>
    </location>
</feature>